<dbReference type="EMBL" id="CP112998">
    <property type="protein sequence ID" value="WAC12451.1"/>
    <property type="molecule type" value="Genomic_DNA"/>
</dbReference>
<feature type="transmembrane region" description="Helical" evidence="1">
    <location>
        <begin position="257"/>
        <end position="277"/>
    </location>
</feature>
<evidence type="ECO:0008006" key="4">
    <source>
        <dbReference type="Google" id="ProtNLM"/>
    </source>
</evidence>
<feature type="transmembrane region" description="Helical" evidence="1">
    <location>
        <begin position="49"/>
        <end position="71"/>
    </location>
</feature>
<protein>
    <recommendedName>
        <fullName evidence="4">Small-conductance mechanosensitive channel</fullName>
    </recommendedName>
</protein>
<organism evidence="2 3">
    <name type="scientific">Dyadobacter pollutisoli</name>
    <dbReference type="NCBI Taxonomy" id="2910158"/>
    <lineage>
        <taxon>Bacteria</taxon>
        <taxon>Pseudomonadati</taxon>
        <taxon>Bacteroidota</taxon>
        <taxon>Cytophagia</taxon>
        <taxon>Cytophagales</taxon>
        <taxon>Spirosomataceae</taxon>
        <taxon>Dyadobacter</taxon>
    </lineage>
</organism>
<accession>A0A9E8SM64</accession>
<feature type="transmembrane region" description="Helical" evidence="1">
    <location>
        <begin position="152"/>
        <end position="171"/>
    </location>
</feature>
<proteinExistence type="predicted"/>
<sequence>MKKISVIATILVIIAVPYLGAYLHHHGNFPENYFVFPPTENRKPEPNSLVLGITFVFFVLAILLFVFPQVFGFKKYKGPRQAIRTGHKLPYWFWIGLAVWSISFISFAFKWSEPKWFVQWAFLPLCWGFIFILDGLVFKFDPKGSLFSNKKIELASMALTSVSGWLIYEYLNFFIEHNWFYPAANLMSRKVYFLYAALGSAAFIPMSFEWYQLLIALKILNYKYKLGPIVAYSKSVSVILVAVGFGLLFVTPFISDNIFYGIWIAPIIILASLMRFLNLKTPFTEIRTTGNWTFLLVFALTWLAQGLFIEGWNWASGFDLPNGSPYSNNPAYWNYCIPFVSIFYVFEMPFFGYMGYLLFSIHCWLWWSVIQGAFFPSQTHSLSDDFVKS</sequence>
<name>A0A9E8SM64_9BACT</name>
<feature type="transmembrane region" description="Helical" evidence="1">
    <location>
        <begin position="229"/>
        <end position="251"/>
    </location>
</feature>
<keyword evidence="3" id="KW-1185">Reference proteome</keyword>
<feature type="transmembrane region" description="Helical" evidence="1">
    <location>
        <begin position="329"/>
        <end position="346"/>
    </location>
</feature>
<gene>
    <name evidence="2" type="ORF">ON006_00525</name>
</gene>
<keyword evidence="1" id="KW-1133">Transmembrane helix</keyword>
<dbReference type="AlphaFoldDB" id="A0A9E8SM64"/>
<feature type="transmembrane region" description="Helical" evidence="1">
    <location>
        <begin position="353"/>
        <end position="375"/>
    </location>
</feature>
<feature type="transmembrane region" description="Helical" evidence="1">
    <location>
        <begin position="91"/>
        <end position="111"/>
    </location>
</feature>
<keyword evidence="1" id="KW-0472">Membrane</keyword>
<feature type="transmembrane region" description="Helical" evidence="1">
    <location>
        <begin position="7"/>
        <end position="25"/>
    </location>
</feature>
<feature type="transmembrane region" description="Helical" evidence="1">
    <location>
        <begin position="191"/>
        <end position="217"/>
    </location>
</feature>
<feature type="transmembrane region" description="Helical" evidence="1">
    <location>
        <begin position="117"/>
        <end position="140"/>
    </location>
</feature>
<evidence type="ECO:0000256" key="1">
    <source>
        <dbReference type="SAM" id="Phobius"/>
    </source>
</evidence>
<keyword evidence="1" id="KW-0812">Transmembrane</keyword>
<dbReference type="KEGG" id="dpf:ON006_00525"/>
<evidence type="ECO:0000313" key="3">
    <source>
        <dbReference type="Proteomes" id="UP001164653"/>
    </source>
</evidence>
<evidence type="ECO:0000313" key="2">
    <source>
        <dbReference type="EMBL" id="WAC12451.1"/>
    </source>
</evidence>
<dbReference type="Proteomes" id="UP001164653">
    <property type="component" value="Chromosome"/>
</dbReference>
<feature type="transmembrane region" description="Helical" evidence="1">
    <location>
        <begin position="289"/>
        <end position="309"/>
    </location>
</feature>
<dbReference type="RefSeq" id="WP_244824598.1">
    <property type="nucleotide sequence ID" value="NZ_CP112998.1"/>
</dbReference>
<reference evidence="2" key="1">
    <citation type="submission" date="2022-11" db="EMBL/GenBank/DDBJ databases">
        <title>Dyadobacter pollutisoli sp. nov., isolated from plastic dumped soil.</title>
        <authorList>
            <person name="Kim J.M."/>
            <person name="Kim K.R."/>
            <person name="Lee J.K."/>
            <person name="Hao L."/>
            <person name="Jeon C.O."/>
        </authorList>
    </citation>
    <scope>NUCLEOTIDE SEQUENCE</scope>
    <source>
        <strain evidence="2">U1</strain>
    </source>
</reference>